<reference evidence="2" key="1">
    <citation type="journal article" date="2015" name="Genome Announc.">
        <title>Draft Genome Sequence of Thiostrepton-Producing Streptomyces azureus ATCC 14921.</title>
        <authorList>
            <person name="Sakihara K."/>
            <person name="Maeda J."/>
            <person name="Tashiro K."/>
            <person name="Fujino Y."/>
            <person name="Kuhara S."/>
            <person name="Ohshima T."/>
            <person name="Ogata S."/>
            <person name="Doi K."/>
        </authorList>
    </citation>
    <scope>NUCLEOTIDE SEQUENCE [LARGE SCALE GENOMIC DNA]</scope>
    <source>
        <strain evidence="2">ATCC14921</strain>
    </source>
</reference>
<evidence type="ECO:0000256" key="1">
    <source>
        <dbReference type="SAM" id="MobiDB-lite"/>
    </source>
</evidence>
<dbReference type="EMBL" id="DF968368">
    <property type="protein sequence ID" value="GAP51391.1"/>
    <property type="molecule type" value="Genomic_DNA"/>
</dbReference>
<feature type="region of interest" description="Disordered" evidence="1">
    <location>
        <begin position="80"/>
        <end position="132"/>
    </location>
</feature>
<dbReference type="PATRIC" id="fig|146537.3.peg.6571"/>
<evidence type="ECO:0000313" key="2">
    <source>
        <dbReference type="EMBL" id="GAP51391.1"/>
    </source>
</evidence>
<feature type="compositionally biased region" description="Basic and acidic residues" evidence="1">
    <location>
        <begin position="100"/>
        <end position="131"/>
    </location>
</feature>
<proteinExistence type="predicted"/>
<accession>A0A0K8PUC4</accession>
<name>A0A0K8PUC4_STRAJ</name>
<evidence type="ECO:0000313" key="3">
    <source>
        <dbReference type="Proteomes" id="UP000053859"/>
    </source>
</evidence>
<dbReference type="AlphaFoldDB" id="A0A0K8PUC4"/>
<dbReference type="Proteomes" id="UP000053859">
    <property type="component" value="Unassembled WGS sequence"/>
</dbReference>
<gene>
    <name evidence="2" type="ORF">SAZU_6253</name>
</gene>
<keyword evidence="3" id="KW-1185">Reference proteome</keyword>
<organism evidence="2 3">
    <name type="scientific">Streptomyces azureus</name>
    <dbReference type="NCBI Taxonomy" id="146537"/>
    <lineage>
        <taxon>Bacteria</taxon>
        <taxon>Bacillati</taxon>
        <taxon>Actinomycetota</taxon>
        <taxon>Actinomycetes</taxon>
        <taxon>Kitasatosporales</taxon>
        <taxon>Streptomycetaceae</taxon>
        <taxon>Streptomyces</taxon>
    </lineage>
</organism>
<protein>
    <submittedName>
        <fullName evidence="2">Uncharacterized protein</fullName>
    </submittedName>
</protein>
<sequence>MEAVGAGAEGGAEFRDGHVALPVAVGGEDGPQFAAEVGTVLGLVRQQRADPGRDLHGGGQLAFTRAGIVVEQPDVAVNHAPVADRQADPAPVHPGLRRRRDTDRAGRTRDAEALEPRPDGRRGAAGEDRAGAHRVQGRRIEIALTVVRAEGDQLEVPVLQRRGRPEQLRDLVDQFLVVTPVFRRHPGIVPHFTGPFIHLSEICGTDA</sequence>